<reference evidence="9" key="1">
    <citation type="journal article" date="2013" name="BMC Microbiol.">
        <title>Taxonomy and evolution of bacteriochlorophyll a-containing members of the OM60/NOR5 clade of marine gammaproteobacteria: description of Luminiphilus syltensis gen. nov., sp. nov., reclassification of Haliea rubra as Pseudohaliea rubra gen. nov., comb. nov., and emendation of Chromatocurvus halotolerans.</title>
        <authorList>
            <person name="Spring S."/>
            <person name="Riedel T."/>
            <person name="Sproer C."/>
            <person name="Yan S."/>
            <person name="Harder J."/>
            <person name="Fuchs B.M."/>
        </authorList>
    </citation>
    <scope>NUCLEOTIDE SEQUENCE [LARGE SCALE GENOMIC DNA]</scope>
    <source>
        <strain evidence="9">NOR51-B</strain>
    </source>
</reference>
<gene>
    <name evidence="8" type="ORF">NOR51B_262</name>
</gene>
<dbReference type="Gene3D" id="3.30.2010.10">
    <property type="entry name" value="Metalloproteases ('zincins'), catalytic domain"/>
    <property type="match status" value="1"/>
</dbReference>
<dbReference type="GO" id="GO:0016020">
    <property type="term" value="C:membrane"/>
    <property type="evidence" value="ECO:0007669"/>
    <property type="project" value="TreeGrafter"/>
</dbReference>
<dbReference type="HOGENOM" id="CLU_068663_0_0_6"/>
<dbReference type="InterPro" id="IPR051156">
    <property type="entry name" value="Mito/Outer_Membr_Metalloprot"/>
</dbReference>
<comment type="similarity">
    <text evidence="6">Belongs to the peptidase M48 family.</text>
</comment>
<evidence type="ECO:0000259" key="7">
    <source>
        <dbReference type="Pfam" id="PF01435"/>
    </source>
</evidence>
<dbReference type="AlphaFoldDB" id="B8KVR8"/>
<dbReference type="PANTHER" id="PTHR22726:SF24">
    <property type="entry name" value="M48 FAMILY METALLOPEPTIDASE"/>
    <property type="match status" value="1"/>
</dbReference>
<keyword evidence="2" id="KW-0479">Metal-binding</keyword>
<dbReference type="CDD" id="cd07324">
    <property type="entry name" value="M48C_Oma1-like"/>
    <property type="match status" value="1"/>
</dbReference>
<evidence type="ECO:0000313" key="8">
    <source>
        <dbReference type="EMBL" id="EED34325.1"/>
    </source>
</evidence>
<evidence type="ECO:0000256" key="1">
    <source>
        <dbReference type="ARBA" id="ARBA00022670"/>
    </source>
</evidence>
<keyword evidence="3 6" id="KW-0378">Hydrolase</keyword>
<accession>B8KVR8</accession>
<organism evidence="8 9">
    <name type="scientific">Luminiphilus syltensis NOR5-1B</name>
    <dbReference type="NCBI Taxonomy" id="565045"/>
    <lineage>
        <taxon>Bacteria</taxon>
        <taxon>Pseudomonadati</taxon>
        <taxon>Pseudomonadota</taxon>
        <taxon>Gammaproteobacteria</taxon>
        <taxon>Cellvibrionales</taxon>
        <taxon>Halieaceae</taxon>
        <taxon>Luminiphilus</taxon>
    </lineage>
</organism>
<dbReference type="PANTHER" id="PTHR22726">
    <property type="entry name" value="METALLOENDOPEPTIDASE OMA1"/>
    <property type="match status" value="1"/>
</dbReference>
<feature type="domain" description="Peptidase M48" evidence="7">
    <location>
        <begin position="37"/>
        <end position="228"/>
    </location>
</feature>
<protein>
    <recommendedName>
        <fullName evidence="7">Peptidase M48 domain-containing protein</fullName>
    </recommendedName>
</protein>
<keyword evidence="5 6" id="KW-0482">Metalloprotease</keyword>
<evidence type="ECO:0000256" key="4">
    <source>
        <dbReference type="ARBA" id="ARBA00022833"/>
    </source>
</evidence>
<comment type="cofactor">
    <cofactor evidence="6">
        <name>Zn(2+)</name>
        <dbReference type="ChEBI" id="CHEBI:29105"/>
    </cofactor>
    <text evidence="6">Binds 1 zinc ion per subunit.</text>
</comment>
<dbReference type="eggNOG" id="COG0501">
    <property type="taxonomic scope" value="Bacteria"/>
</dbReference>
<keyword evidence="4 6" id="KW-0862">Zinc</keyword>
<dbReference type="Proteomes" id="UP000004699">
    <property type="component" value="Unassembled WGS sequence"/>
</dbReference>
<sequence length="247" mass="27036">MPLAEAHLVSNAAVEITSHPMPLQKRVMSAEEAEAMLHRVYNRLLPAAQEVCEQSDEQDTCWWDVDYADERDFNAYATKENQIVVYHDVMTTVGSDDELAMVLAHEMGHHIADHIDETKTRAATGAILGAIAMAAVAANAGPCYSYSCTQNMSNAVENSAYLGAAIGNLTFSVKQEKESDYLSAYILHRAGYSLMESRGVLVKMGAMSQRMETGLFDTHPAGPDRLATYDAVISHVEMDEDGMPDAK</sequence>
<evidence type="ECO:0000256" key="6">
    <source>
        <dbReference type="RuleBase" id="RU003983"/>
    </source>
</evidence>
<dbReference type="EMBL" id="DS999411">
    <property type="protein sequence ID" value="EED34325.1"/>
    <property type="molecule type" value="Genomic_DNA"/>
</dbReference>
<dbReference type="InterPro" id="IPR001915">
    <property type="entry name" value="Peptidase_M48"/>
</dbReference>
<dbReference type="GO" id="GO:0004222">
    <property type="term" value="F:metalloendopeptidase activity"/>
    <property type="evidence" value="ECO:0007669"/>
    <property type="project" value="InterPro"/>
</dbReference>
<evidence type="ECO:0000256" key="2">
    <source>
        <dbReference type="ARBA" id="ARBA00022723"/>
    </source>
</evidence>
<evidence type="ECO:0000256" key="3">
    <source>
        <dbReference type="ARBA" id="ARBA00022801"/>
    </source>
</evidence>
<dbReference type="Pfam" id="PF01435">
    <property type="entry name" value="Peptidase_M48"/>
    <property type="match status" value="1"/>
</dbReference>
<keyword evidence="1 6" id="KW-0645">Protease</keyword>
<dbReference type="GO" id="GO:0046872">
    <property type="term" value="F:metal ion binding"/>
    <property type="evidence" value="ECO:0007669"/>
    <property type="project" value="UniProtKB-KW"/>
</dbReference>
<keyword evidence="9" id="KW-1185">Reference proteome</keyword>
<dbReference type="STRING" id="565045.NOR51B_262"/>
<proteinExistence type="inferred from homology"/>
<evidence type="ECO:0000313" key="9">
    <source>
        <dbReference type="Proteomes" id="UP000004699"/>
    </source>
</evidence>
<evidence type="ECO:0000256" key="5">
    <source>
        <dbReference type="ARBA" id="ARBA00023049"/>
    </source>
</evidence>
<name>B8KVR8_9GAMM</name>
<dbReference type="GO" id="GO:0051603">
    <property type="term" value="P:proteolysis involved in protein catabolic process"/>
    <property type="evidence" value="ECO:0007669"/>
    <property type="project" value="TreeGrafter"/>
</dbReference>